<dbReference type="CDD" id="cd07185">
    <property type="entry name" value="OmpA_C-like"/>
    <property type="match status" value="1"/>
</dbReference>
<dbReference type="EMBL" id="CP002345">
    <property type="protein sequence ID" value="ADQ81039.1"/>
    <property type="molecule type" value="Genomic_DNA"/>
</dbReference>
<sequence length="446" mass="49750">MKRHITIVLILLFCSMLQAQEKQQYLHLTVGGGLHNLSYNLQNGTQSGKFGKTINAGYSYFFTQHWGIQSGLGLQWFNAHSTINFLSATPQVDIDGENFEFRVNYNNWQEKQQALFLDIPLTLQYRHALSNKISLQGSAGGKISIPISSSYTTTGGSITTTGYYSRLNAELSNLPEFGFTTTTDSYNNKLSLRPSYMAIADLGGLYSLSPKIDLYVGAYINYGLNNALKKDTKEIYQLDAVYNGVLASTQTTKVTPMSLGVKVGIYFRLAKTREIKIAVELPVITQPAEPAQKTDTVIVSQKIDTVSKIVVEQPVIKDPTPIEKEKRTEQPLDTVSTITINFTQNSDKTIHEEADKLKELTDMLKANPNQCLQITGHTCNWGTRKNNLRIGLRRANSVKSKLIKQGAPAKKIFTESKGEAEPLVPNTSEVNRKKNRRVEIKVVKCK</sequence>
<proteinExistence type="predicted"/>
<evidence type="ECO:0000313" key="5">
    <source>
        <dbReference type="EMBL" id="ADQ81039.1"/>
    </source>
</evidence>
<evidence type="ECO:0000259" key="4">
    <source>
        <dbReference type="PROSITE" id="PS51123"/>
    </source>
</evidence>
<evidence type="ECO:0000256" key="3">
    <source>
        <dbReference type="SAM" id="SignalP"/>
    </source>
</evidence>
<dbReference type="InterPro" id="IPR036737">
    <property type="entry name" value="OmpA-like_sf"/>
</dbReference>
<dbReference type="PROSITE" id="PS51123">
    <property type="entry name" value="OMPA_2"/>
    <property type="match status" value="1"/>
</dbReference>
<dbReference type="InterPro" id="IPR006665">
    <property type="entry name" value="OmpA-like"/>
</dbReference>
<dbReference type="STRING" id="694427.Palpr_2910"/>
<dbReference type="PANTHER" id="PTHR30329:SF21">
    <property type="entry name" value="LIPOPROTEIN YIAD-RELATED"/>
    <property type="match status" value="1"/>
</dbReference>
<protein>
    <submittedName>
        <fullName evidence="5">OmpA/MotB domain protein</fullName>
    </submittedName>
</protein>
<name>E4T8J5_PALPW</name>
<reference evidence="5 6" key="2">
    <citation type="journal article" date="2011" name="Stand. Genomic Sci.">
        <title>Complete genome sequence of Paludibacter propionicigenes type strain (WB4).</title>
        <authorList>
            <person name="Gronow S."/>
            <person name="Munk C."/>
            <person name="Lapidus A."/>
            <person name="Nolan M."/>
            <person name="Lucas S."/>
            <person name="Hammon N."/>
            <person name="Deshpande S."/>
            <person name="Cheng J.F."/>
            <person name="Tapia R."/>
            <person name="Han C."/>
            <person name="Goodwin L."/>
            <person name="Pitluck S."/>
            <person name="Liolios K."/>
            <person name="Ivanova N."/>
            <person name="Mavromatis K."/>
            <person name="Mikhailova N."/>
            <person name="Pati A."/>
            <person name="Chen A."/>
            <person name="Palaniappan K."/>
            <person name="Land M."/>
            <person name="Hauser L."/>
            <person name="Chang Y.J."/>
            <person name="Jeffries C.D."/>
            <person name="Brambilla E."/>
            <person name="Rohde M."/>
            <person name="Goker M."/>
            <person name="Detter J.C."/>
            <person name="Woyke T."/>
            <person name="Bristow J."/>
            <person name="Eisen J.A."/>
            <person name="Markowitz V."/>
            <person name="Hugenholtz P."/>
            <person name="Kyrpides N.C."/>
            <person name="Klenk H.P."/>
        </authorList>
    </citation>
    <scope>NUCLEOTIDE SEQUENCE [LARGE SCALE GENOMIC DNA]</scope>
    <source>
        <strain evidence="6">DSM 17365 / JCM 13257 / WB4</strain>
    </source>
</reference>
<organism evidence="5 6">
    <name type="scientific">Paludibacter propionicigenes (strain DSM 17365 / JCM 13257 / WB4)</name>
    <dbReference type="NCBI Taxonomy" id="694427"/>
    <lineage>
        <taxon>Bacteria</taxon>
        <taxon>Pseudomonadati</taxon>
        <taxon>Bacteroidota</taxon>
        <taxon>Bacteroidia</taxon>
        <taxon>Bacteroidales</taxon>
        <taxon>Paludibacteraceae</taxon>
        <taxon>Paludibacter</taxon>
    </lineage>
</organism>
<evidence type="ECO:0000256" key="1">
    <source>
        <dbReference type="ARBA" id="ARBA00022729"/>
    </source>
</evidence>
<dbReference type="OrthoDB" id="1008224at2"/>
<keyword evidence="2" id="KW-0472">Membrane</keyword>
<dbReference type="KEGG" id="ppn:Palpr_2910"/>
<dbReference type="Gene3D" id="3.30.1330.60">
    <property type="entry name" value="OmpA-like domain"/>
    <property type="match status" value="1"/>
</dbReference>
<dbReference type="PANTHER" id="PTHR30329">
    <property type="entry name" value="STATOR ELEMENT OF FLAGELLAR MOTOR COMPLEX"/>
    <property type="match status" value="1"/>
</dbReference>
<dbReference type="InterPro" id="IPR027385">
    <property type="entry name" value="Beta-barrel_OMP"/>
</dbReference>
<dbReference type="InterPro" id="IPR050330">
    <property type="entry name" value="Bact_OuterMem_StrucFunc"/>
</dbReference>
<dbReference type="RefSeq" id="WP_013446408.1">
    <property type="nucleotide sequence ID" value="NC_014734.1"/>
</dbReference>
<feature type="domain" description="OmpA-like" evidence="4">
    <location>
        <begin position="329"/>
        <end position="446"/>
    </location>
</feature>
<feature type="signal peptide" evidence="3">
    <location>
        <begin position="1"/>
        <end position="19"/>
    </location>
</feature>
<reference key="1">
    <citation type="submission" date="2010-11" db="EMBL/GenBank/DDBJ databases">
        <title>The complete genome of Paludibacter propionicigenes DSM 17365.</title>
        <authorList>
            <consortium name="US DOE Joint Genome Institute (JGI-PGF)"/>
            <person name="Lucas S."/>
            <person name="Copeland A."/>
            <person name="Lapidus A."/>
            <person name="Bruce D."/>
            <person name="Goodwin L."/>
            <person name="Pitluck S."/>
            <person name="Kyrpides N."/>
            <person name="Mavromatis K."/>
            <person name="Ivanova N."/>
            <person name="Munk A.C."/>
            <person name="Brettin T."/>
            <person name="Detter J.C."/>
            <person name="Han C."/>
            <person name="Tapia R."/>
            <person name="Land M."/>
            <person name="Hauser L."/>
            <person name="Markowitz V."/>
            <person name="Cheng J.-F."/>
            <person name="Hugenholtz P."/>
            <person name="Woyke T."/>
            <person name="Wu D."/>
            <person name="Gronow S."/>
            <person name="Wellnitz S."/>
            <person name="Brambilla E."/>
            <person name="Klenk H.-P."/>
            <person name="Eisen J.A."/>
        </authorList>
    </citation>
    <scope>NUCLEOTIDE SEQUENCE</scope>
    <source>
        <strain>WB4</strain>
    </source>
</reference>
<evidence type="ECO:0000313" key="6">
    <source>
        <dbReference type="Proteomes" id="UP000008718"/>
    </source>
</evidence>
<dbReference type="GO" id="GO:0016020">
    <property type="term" value="C:membrane"/>
    <property type="evidence" value="ECO:0007669"/>
    <property type="project" value="UniProtKB-UniRule"/>
</dbReference>
<accession>E4T8J5</accession>
<dbReference type="Proteomes" id="UP000008718">
    <property type="component" value="Chromosome"/>
</dbReference>
<dbReference type="Pfam" id="PF13505">
    <property type="entry name" value="OMP_b-brl"/>
    <property type="match status" value="1"/>
</dbReference>
<dbReference type="HOGENOM" id="CLU_613710_0_0_10"/>
<keyword evidence="1 3" id="KW-0732">Signal</keyword>
<keyword evidence="6" id="KW-1185">Reference proteome</keyword>
<evidence type="ECO:0000256" key="2">
    <source>
        <dbReference type="PROSITE-ProRule" id="PRU00473"/>
    </source>
</evidence>
<feature type="chain" id="PRO_5003189265" evidence="3">
    <location>
        <begin position="20"/>
        <end position="446"/>
    </location>
</feature>
<gene>
    <name evidence="5" type="ordered locus">Palpr_2910</name>
</gene>
<dbReference type="AlphaFoldDB" id="E4T8J5"/>
<dbReference type="eggNOG" id="COG2885">
    <property type="taxonomic scope" value="Bacteria"/>
</dbReference>
<dbReference type="SUPFAM" id="SSF103088">
    <property type="entry name" value="OmpA-like"/>
    <property type="match status" value="1"/>
</dbReference>
<dbReference type="Pfam" id="PF00691">
    <property type="entry name" value="OmpA"/>
    <property type="match status" value="1"/>
</dbReference>